<dbReference type="AlphaFoldDB" id="A0A0E9X6H9"/>
<keyword evidence="1" id="KW-0472">Membrane</keyword>
<protein>
    <submittedName>
        <fullName evidence="2">Uncharacterized protein</fullName>
    </submittedName>
</protein>
<reference evidence="2" key="1">
    <citation type="submission" date="2014-11" db="EMBL/GenBank/DDBJ databases">
        <authorList>
            <person name="Amaro Gonzalez C."/>
        </authorList>
    </citation>
    <scope>NUCLEOTIDE SEQUENCE</scope>
</reference>
<accession>A0A0E9X6H9</accession>
<proteinExistence type="predicted"/>
<evidence type="ECO:0000313" key="2">
    <source>
        <dbReference type="EMBL" id="JAH97475.1"/>
    </source>
</evidence>
<reference evidence="2" key="2">
    <citation type="journal article" date="2015" name="Fish Shellfish Immunol.">
        <title>Early steps in the European eel (Anguilla anguilla)-Vibrio vulnificus interaction in the gills: Role of the RtxA13 toxin.</title>
        <authorList>
            <person name="Callol A."/>
            <person name="Pajuelo D."/>
            <person name="Ebbesson L."/>
            <person name="Teles M."/>
            <person name="MacKenzie S."/>
            <person name="Amaro C."/>
        </authorList>
    </citation>
    <scope>NUCLEOTIDE SEQUENCE</scope>
</reference>
<evidence type="ECO:0000256" key="1">
    <source>
        <dbReference type="SAM" id="Phobius"/>
    </source>
</evidence>
<organism evidence="2">
    <name type="scientific">Anguilla anguilla</name>
    <name type="common">European freshwater eel</name>
    <name type="synonym">Muraena anguilla</name>
    <dbReference type="NCBI Taxonomy" id="7936"/>
    <lineage>
        <taxon>Eukaryota</taxon>
        <taxon>Metazoa</taxon>
        <taxon>Chordata</taxon>
        <taxon>Craniata</taxon>
        <taxon>Vertebrata</taxon>
        <taxon>Euteleostomi</taxon>
        <taxon>Actinopterygii</taxon>
        <taxon>Neopterygii</taxon>
        <taxon>Teleostei</taxon>
        <taxon>Anguilliformes</taxon>
        <taxon>Anguillidae</taxon>
        <taxon>Anguilla</taxon>
    </lineage>
</organism>
<name>A0A0E9X6H9_ANGAN</name>
<keyword evidence="1" id="KW-0812">Transmembrane</keyword>
<keyword evidence="1" id="KW-1133">Transmembrane helix</keyword>
<sequence length="76" mass="8960">MHCPKIQYKLVIGCLVIGSVIIRMFSFINVSPLYQKWACTVMISNNSQMKWKCKLNFRQRFTKTKMSELVFTDHVV</sequence>
<feature type="transmembrane region" description="Helical" evidence="1">
    <location>
        <begin position="6"/>
        <end position="26"/>
    </location>
</feature>
<dbReference type="EMBL" id="GBXM01011102">
    <property type="protein sequence ID" value="JAH97475.1"/>
    <property type="molecule type" value="Transcribed_RNA"/>
</dbReference>